<name>A0A0C1TXE4_9CLOT</name>
<evidence type="ECO:0000256" key="1">
    <source>
        <dbReference type="SAM" id="Phobius"/>
    </source>
</evidence>
<accession>A0A0C1TXE4</accession>
<reference evidence="2 3" key="1">
    <citation type="journal article" date="2015" name="Infect. Genet. Evol.">
        <title>Genomic sequences of six botulinum neurotoxin-producing strains representing three clostridial species illustrate the mobility and diversity of botulinum neurotoxin genes.</title>
        <authorList>
            <person name="Smith T.J."/>
            <person name="Hill K.K."/>
            <person name="Xie G."/>
            <person name="Foley B.T."/>
            <person name="Williamson C.H."/>
            <person name="Foster J.T."/>
            <person name="Johnson S.L."/>
            <person name="Chertkov O."/>
            <person name="Teshima H."/>
            <person name="Gibbons H.S."/>
            <person name="Johnsky L.A."/>
            <person name="Karavis M.A."/>
            <person name="Smith L.A."/>
        </authorList>
    </citation>
    <scope>NUCLEOTIDE SEQUENCE [LARGE SCALE GENOMIC DNA]</scope>
    <source>
        <strain evidence="2 3">CDC 2741</strain>
    </source>
</reference>
<dbReference type="Proteomes" id="UP000031366">
    <property type="component" value="Unassembled WGS sequence"/>
</dbReference>
<protein>
    <submittedName>
        <fullName evidence="2">Uncharacterized protein</fullName>
    </submittedName>
</protein>
<dbReference type="RefSeq" id="WP_039635332.1">
    <property type="nucleotide sequence ID" value="NZ_AYSO01000019.1"/>
</dbReference>
<gene>
    <name evidence="2" type="ORF">U732_2727</name>
</gene>
<dbReference type="EMBL" id="AYSO01000019">
    <property type="protein sequence ID" value="KIE45369.1"/>
    <property type="molecule type" value="Genomic_DNA"/>
</dbReference>
<proteinExistence type="predicted"/>
<sequence length="85" mass="9706">MSKHSLETITRRLLLIHLLLLVSSVIPLLLFKSSQFAPYLRMISYYSIVASSLLIIVRPSSKLSDKVFGVTSIILIIIKTINKWY</sequence>
<feature type="transmembrane region" description="Helical" evidence="1">
    <location>
        <begin position="36"/>
        <end position="57"/>
    </location>
</feature>
<dbReference type="AlphaFoldDB" id="A0A0C1TXE4"/>
<feature type="transmembrane region" description="Helical" evidence="1">
    <location>
        <begin position="12"/>
        <end position="30"/>
    </location>
</feature>
<evidence type="ECO:0000313" key="2">
    <source>
        <dbReference type="EMBL" id="KIE45369.1"/>
    </source>
</evidence>
<evidence type="ECO:0000313" key="3">
    <source>
        <dbReference type="Proteomes" id="UP000031366"/>
    </source>
</evidence>
<keyword evidence="1" id="KW-0812">Transmembrane</keyword>
<comment type="caution">
    <text evidence="2">The sequence shown here is derived from an EMBL/GenBank/DDBJ whole genome shotgun (WGS) entry which is preliminary data.</text>
</comment>
<keyword evidence="3" id="KW-1185">Reference proteome</keyword>
<keyword evidence="1" id="KW-0472">Membrane</keyword>
<keyword evidence="1" id="KW-1133">Transmembrane helix</keyword>
<organism evidence="2 3">
    <name type="scientific">Clostridium argentinense CDC 2741</name>
    <dbReference type="NCBI Taxonomy" id="1418104"/>
    <lineage>
        <taxon>Bacteria</taxon>
        <taxon>Bacillati</taxon>
        <taxon>Bacillota</taxon>
        <taxon>Clostridia</taxon>
        <taxon>Eubacteriales</taxon>
        <taxon>Clostridiaceae</taxon>
        <taxon>Clostridium</taxon>
    </lineage>
</organism>